<sequence>MADTPVRIRLSRARGWRMPRDTVKVDRSTPWGNPFVVGRDGTAAECVRLYRALLGGLVCVSRDAVPQDQRDAEHHARAHISEIRGKNLACWCALDKPCHADVLLEVANTPESGEARP</sequence>
<name>A0A9X2PMJ7_9HYPH</name>
<dbReference type="Proteomes" id="UP001151088">
    <property type="component" value="Unassembled WGS sequence"/>
</dbReference>
<dbReference type="RefSeq" id="WP_258735069.1">
    <property type="nucleotide sequence ID" value="NZ_JANTHZ010000015.1"/>
</dbReference>
<dbReference type="Pfam" id="PF14216">
    <property type="entry name" value="DUF4326"/>
    <property type="match status" value="1"/>
</dbReference>
<dbReference type="InterPro" id="IPR025475">
    <property type="entry name" value="DUF4326"/>
</dbReference>
<keyword evidence="3" id="KW-1185">Reference proteome</keyword>
<dbReference type="AlphaFoldDB" id="A0A9X2PMJ7"/>
<organism evidence="2 3">
    <name type="scientific">Ancylobacter mangrovi</name>
    <dbReference type="NCBI Taxonomy" id="2972472"/>
    <lineage>
        <taxon>Bacteria</taxon>
        <taxon>Pseudomonadati</taxon>
        <taxon>Pseudomonadota</taxon>
        <taxon>Alphaproteobacteria</taxon>
        <taxon>Hyphomicrobiales</taxon>
        <taxon>Xanthobacteraceae</taxon>
        <taxon>Ancylobacter</taxon>
    </lineage>
</organism>
<reference evidence="2" key="1">
    <citation type="submission" date="2022-08" db="EMBL/GenBank/DDBJ databases">
        <authorList>
            <person name="Li F."/>
        </authorList>
    </citation>
    <scope>NUCLEOTIDE SEQUENCE</scope>
    <source>
        <strain evidence="2">MQZ15Z-1</strain>
    </source>
</reference>
<accession>A0A9X2PMJ7</accession>
<proteinExistence type="predicted"/>
<evidence type="ECO:0000259" key="1">
    <source>
        <dbReference type="Pfam" id="PF14216"/>
    </source>
</evidence>
<protein>
    <submittedName>
        <fullName evidence="2">DUF4326 domain-containing protein</fullName>
    </submittedName>
</protein>
<gene>
    <name evidence="2" type="ORF">NVS89_22735</name>
</gene>
<evidence type="ECO:0000313" key="3">
    <source>
        <dbReference type="Proteomes" id="UP001151088"/>
    </source>
</evidence>
<evidence type="ECO:0000313" key="2">
    <source>
        <dbReference type="EMBL" id="MCS0497912.1"/>
    </source>
</evidence>
<dbReference type="EMBL" id="JANTHZ010000015">
    <property type="protein sequence ID" value="MCS0497912.1"/>
    <property type="molecule type" value="Genomic_DNA"/>
</dbReference>
<comment type="caution">
    <text evidence="2">The sequence shown here is derived from an EMBL/GenBank/DDBJ whole genome shotgun (WGS) entry which is preliminary data.</text>
</comment>
<feature type="domain" description="DUF4326" evidence="1">
    <location>
        <begin position="12"/>
        <end position="105"/>
    </location>
</feature>